<dbReference type="PANTHER" id="PTHR30290:SF83">
    <property type="entry name" value="ABC TRANSPORTER SUBSTRATE-BINDING PROTEIN"/>
    <property type="match status" value="1"/>
</dbReference>
<dbReference type="Gene3D" id="3.90.76.10">
    <property type="entry name" value="Dipeptide-binding Protein, Domain 1"/>
    <property type="match status" value="1"/>
</dbReference>
<feature type="signal peptide" evidence="1">
    <location>
        <begin position="1"/>
        <end position="27"/>
    </location>
</feature>
<evidence type="ECO:0000256" key="1">
    <source>
        <dbReference type="SAM" id="SignalP"/>
    </source>
</evidence>
<feature type="domain" description="Solute-binding protein family 5" evidence="2">
    <location>
        <begin position="92"/>
        <end position="464"/>
    </location>
</feature>
<dbReference type="InterPro" id="IPR000914">
    <property type="entry name" value="SBP_5_dom"/>
</dbReference>
<dbReference type="InterPro" id="IPR030678">
    <property type="entry name" value="Peptide/Ni-bd"/>
</dbReference>
<organism evidence="3 4">
    <name type="scientific">Nocardioides marmoribigeumensis</name>
    <dbReference type="NCBI Taxonomy" id="433649"/>
    <lineage>
        <taxon>Bacteria</taxon>
        <taxon>Bacillati</taxon>
        <taxon>Actinomycetota</taxon>
        <taxon>Actinomycetes</taxon>
        <taxon>Propionibacteriales</taxon>
        <taxon>Nocardioidaceae</taxon>
        <taxon>Nocardioides</taxon>
    </lineage>
</organism>
<evidence type="ECO:0000259" key="2">
    <source>
        <dbReference type="Pfam" id="PF00496"/>
    </source>
</evidence>
<dbReference type="PIRSF" id="PIRSF002741">
    <property type="entry name" value="MppA"/>
    <property type="match status" value="1"/>
</dbReference>
<accession>A0ABU2BQX0</accession>
<dbReference type="Gene3D" id="3.40.190.10">
    <property type="entry name" value="Periplasmic binding protein-like II"/>
    <property type="match status" value="1"/>
</dbReference>
<comment type="caution">
    <text evidence="3">The sequence shown here is derived from an EMBL/GenBank/DDBJ whole genome shotgun (WGS) entry which is preliminary data.</text>
</comment>
<dbReference type="InterPro" id="IPR039424">
    <property type="entry name" value="SBP_5"/>
</dbReference>
<reference evidence="3 4" key="1">
    <citation type="submission" date="2023-07" db="EMBL/GenBank/DDBJ databases">
        <title>Sequencing the genomes of 1000 actinobacteria strains.</title>
        <authorList>
            <person name="Klenk H.-P."/>
        </authorList>
    </citation>
    <scope>NUCLEOTIDE SEQUENCE [LARGE SCALE GENOMIC DNA]</scope>
    <source>
        <strain evidence="3 4">DSM 19426</strain>
    </source>
</reference>
<gene>
    <name evidence="3" type="ORF">J2S63_000574</name>
</gene>
<protein>
    <submittedName>
        <fullName evidence="3">ABC-type oligopeptide transport system substrate-binding subunit</fullName>
    </submittedName>
</protein>
<keyword evidence="1" id="KW-0732">Signal</keyword>
<name>A0ABU2BQX0_9ACTN</name>
<dbReference type="RefSeq" id="WP_310298368.1">
    <property type="nucleotide sequence ID" value="NZ_JAVDYG010000001.1"/>
</dbReference>
<evidence type="ECO:0000313" key="4">
    <source>
        <dbReference type="Proteomes" id="UP001183648"/>
    </source>
</evidence>
<dbReference type="PROSITE" id="PS51257">
    <property type="entry name" value="PROKAR_LIPOPROTEIN"/>
    <property type="match status" value="1"/>
</dbReference>
<dbReference type="Proteomes" id="UP001183648">
    <property type="component" value="Unassembled WGS sequence"/>
</dbReference>
<feature type="chain" id="PRO_5046943609" evidence="1">
    <location>
        <begin position="28"/>
        <end position="546"/>
    </location>
</feature>
<keyword evidence="4" id="KW-1185">Reference proteome</keyword>
<dbReference type="PANTHER" id="PTHR30290">
    <property type="entry name" value="PERIPLASMIC BINDING COMPONENT OF ABC TRANSPORTER"/>
    <property type="match status" value="1"/>
</dbReference>
<dbReference type="EMBL" id="JAVDYG010000001">
    <property type="protein sequence ID" value="MDR7361021.1"/>
    <property type="molecule type" value="Genomic_DNA"/>
</dbReference>
<dbReference type="CDD" id="cd00995">
    <property type="entry name" value="PBP2_NikA_DppA_OppA_like"/>
    <property type="match status" value="1"/>
</dbReference>
<proteinExistence type="predicted"/>
<dbReference type="Gene3D" id="3.10.105.10">
    <property type="entry name" value="Dipeptide-binding Protein, Domain 3"/>
    <property type="match status" value="1"/>
</dbReference>
<sequence>MRRMKRLSTLALPVAAALILASCGGGSDDGNGGSGGSGGGSGAKGGSFSVSEAEPEAFAPTSACYSSGCSQIIGLVWTGLLSIDPKTTEQKLGMAESINSEDGAKWTIKLKDGFTFHNGEPVNAESFVRAWNYAAYGPNATQVGFFFGKVKGYDDLQGKKPKSKEMSGLKAVDDKTIEVQLTKPFSQWPLVMSYTPAFAPMAKACEADIKACNEKPIGNGPYEFAEAWKHNQSITLKHYDKYSDDATDGKADGITFKLYGDLKTAYRDFQSGELDIVNQVDATQQKQAEGSYPDQILKTDSGSFSYFGFPFYQKPYDNPKIREALSLAIDRQAIIDNVLNGLYKPATDLIPGFVPGGRDDACEFCKYDPEQAKKLWDEAGGVPGNKIKIWFNNDGGHEEWVQAMAQGWKQVLGVDFEFKSQPFTPYLNTLGTRSKVDGPYRLGWLPDYPSPENYLDPLYGAGSSNYGDWKGPEHDKFLSLIDKGNSAATVEEGLPDYQAAADVVLKDMVVIPLWFGQTFILSSQNVDNVGYSPLDQLLLKDVTVNS</sequence>
<dbReference type="Pfam" id="PF00496">
    <property type="entry name" value="SBP_bac_5"/>
    <property type="match status" value="1"/>
</dbReference>
<dbReference type="SUPFAM" id="SSF53850">
    <property type="entry name" value="Periplasmic binding protein-like II"/>
    <property type="match status" value="1"/>
</dbReference>
<evidence type="ECO:0000313" key="3">
    <source>
        <dbReference type="EMBL" id="MDR7361021.1"/>
    </source>
</evidence>